<dbReference type="Gramene" id="Mp8g07570.1">
    <property type="protein sequence ID" value="Mp8g07570.1.cds1"/>
    <property type="gene ID" value="Mp8g07570"/>
</dbReference>
<proteinExistence type="predicted"/>
<organism evidence="1 2">
    <name type="scientific">Marchantia polymorpha</name>
    <name type="common">Common liverwort</name>
    <name type="synonym">Marchantia aquatica</name>
    <dbReference type="NCBI Taxonomy" id="3197"/>
    <lineage>
        <taxon>Eukaryota</taxon>
        <taxon>Viridiplantae</taxon>
        <taxon>Streptophyta</taxon>
        <taxon>Embryophyta</taxon>
        <taxon>Marchantiophyta</taxon>
        <taxon>Marchantiopsida</taxon>
        <taxon>Marchantiidae</taxon>
        <taxon>Marchantiales</taxon>
        <taxon>Marchantiaceae</taxon>
        <taxon>Marchantia</taxon>
    </lineage>
</organism>
<dbReference type="EMBL" id="KZ772685">
    <property type="protein sequence ID" value="PTQ45799.1"/>
    <property type="molecule type" value="Genomic_DNA"/>
</dbReference>
<name>A0A2R6XIA4_MARPO</name>
<protein>
    <submittedName>
        <fullName evidence="1">Uncharacterized protein</fullName>
    </submittedName>
</protein>
<evidence type="ECO:0000313" key="1">
    <source>
        <dbReference type="EMBL" id="PTQ45799.1"/>
    </source>
</evidence>
<evidence type="ECO:0000313" key="2">
    <source>
        <dbReference type="Proteomes" id="UP000244005"/>
    </source>
</evidence>
<accession>A0A2R6XIA4</accession>
<reference evidence="2" key="1">
    <citation type="journal article" date="2017" name="Cell">
        <title>Insights into land plant evolution garnered from the Marchantia polymorpha genome.</title>
        <authorList>
            <person name="Bowman J.L."/>
            <person name="Kohchi T."/>
            <person name="Yamato K.T."/>
            <person name="Jenkins J."/>
            <person name="Shu S."/>
            <person name="Ishizaki K."/>
            <person name="Yamaoka S."/>
            <person name="Nishihama R."/>
            <person name="Nakamura Y."/>
            <person name="Berger F."/>
            <person name="Adam C."/>
            <person name="Aki S.S."/>
            <person name="Althoff F."/>
            <person name="Araki T."/>
            <person name="Arteaga-Vazquez M.A."/>
            <person name="Balasubrmanian S."/>
            <person name="Barry K."/>
            <person name="Bauer D."/>
            <person name="Boehm C.R."/>
            <person name="Briginshaw L."/>
            <person name="Caballero-Perez J."/>
            <person name="Catarino B."/>
            <person name="Chen F."/>
            <person name="Chiyoda S."/>
            <person name="Chovatia M."/>
            <person name="Davies K.M."/>
            <person name="Delmans M."/>
            <person name="Demura T."/>
            <person name="Dierschke T."/>
            <person name="Dolan L."/>
            <person name="Dorantes-Acosta A.E."/>
            <person name="Eklund D.M."/>
            <person name="Florent S.N."/>
            <person name="Flores-Sandoval E."/>
            <person name="Fujiyama A."/>
            <person name="Fukuzawa H."/>
            <person name="Galik B."/>
            <person name="Grimanelli D."/>
            <person name="Grimwood J."/>
            <person name="Grossniklaus U."/>
            <person name="Hamada T."/>
            <person name="Haseloff J."/>
            <person name="Hetherington A.J."/>
            <person name="Higo A."/>
            <person name="Hirakawa Y."/>
            <person name="Hundley H.N."/>
            <person name="Ikeda Y."/>
            <person name="Inoue K."/>
            <person name="Inoue S.I."/>
            <person name="Ishida S."/>
            <person name="Jia Q."/>
            <person name="Kakita M."/>
            <person name="Kanazawa T."/>
            <person name="Kawai Y."/>
            <person name="Kawashima T."/>
            <person name="Kennedy M."/>
            <person name="Kinose K."/>
            <person name="Kinoshita T."/>
            <person name="Kohara Y."/>
            <person name="Koide E."/>
            <person name="Komatsu K."/>
            <person name="Kopischke S."/>
            <person name="Kubo M."/>
            <person name="Kyozuka J."/>
            <person name="Lagercrantz U."/>
            <person name="Lin S.S."/>
            <person name="Lindquist E."/>
            <person name="Lipzen A.M."/>
            <person name="Lu C.W."/>
            <person name="De Luna E."/>
            <person name="Martienssen R.A."/>
            <person name="Minamino N."/>
            <person name="Mizutani M."/>
            <person name="Mizutani M."/>
            <person name="Mochizuki N."/>
            <person name="Monte I."/>
            <person name="Mosher R."/>
            <person name="Nagasaki H."/>
            <person name="Nakagami H."/>
            <person name="Naramoto S."/>
            <person name="Nishitani K."/>
            <person name="Ohtani M."/>
            <person name="Okamoto T."/>
            <person name="Okumura M."/>
            <person name="Phillips J."/>
            <person name="Pollak B."/>
            <person name="Reinders A."/>
            <person name="Rovekamp M."/>
            <person name="Sano R."/>
            <person name="Sawa S."/>
            <person name="Schmid M.W."/>
            <person name="Shirakawa M."/>
            <person name="Solano R."/>
            <person name="Spunde A."/>
            <person name="Suetsugu N."/>
            <person name="Sugano S."/>
            <person name="Sugiyama A."/>
            <person name="Sun R."/>
            <person name="Suzuki Y."/>
            <person name="Takenaka M."/>
            <person name="Takezawa D."/>
            <person name="Tomogane H."/>
            <person name="Tsuzuki M."/>
            <person name="Ueda T."/>
            <person name="Umeda M."/>
            <person name="Ward J.M."/>
            <person name="Watanabe Y."/>
            <person name="Yazaki K."/>
            <person name="Yokoyama R."/>
            <person name="Yoshitake Y."/>
            <person name="Yotsui I."/>
            <person name="Zachgo S."/>
            <person name="Schmutz J."/>
        </authorList>
    </citation>
    <scope>NUCLEOTIDE SEQUENCE [LARGE SCALE GENOMIC DNA]</scope>
    <source>
        <strain evidence="2">Tak-1</strain>
    </source>
</reference>
<gene>
    <name evidence="1" type="ORF">MARPO_0013s0036</name>
</gene>
<sequence>MRVIGYRLYLNRTRTSCTRCAVSIPYAVSDRAVGFSLFGDRGAYPEKTNADCHGRSGYPAIVVRPGHCDSVHVSSQLHGHT</sequence>
<keyword evidence="2" id="KW-1185">Reference proteome</keyword>
<dbReference type="AlphaFoldDB" id="A0A2R6XIA4"/>
<dbReference type="Proteomes" id="UP000244005">
    <property type="component" value="Unassembled WGS sequence"/>
</dbReference>